<evidence type="ECO:0000259" key="6">
    <source>
        <dbReference type="Pfam" id="PF00999"/>
    </source>
</evidence>
<dbReference type="Pfam" id="PF00999">
    <property type="entry name" value="Na_H_Exchanger"/>
    <property type="match status" value="1"/>
</dbReference>
<dbReference type="Gene3D" id="1.20.1530.20">
    <property type="match status" value="1"/>
</dbReference>
<dbReference type="EMBL" id="BMLX01000004">
    <property type="protein sequence ID" value="GGP23112.1"/>
    <property type="molecule type" value="Genomic_DNA"/>
</dbReference>
<keyword evidence="4 5" id="KW-0472">Membrane</keyword>
<feature type="transmembrane region" description="Helical" evidence="5">
    <location>
        <begin position="159"/>
        <end position="184"/>
    </location>
</feature>
<comment type="subcellular location">
    <subcellularLocation>
        <location evidence="1">Membrane</location>
        <topology evidence="1">Multi-pass membrane protein</topology>
    </subcellularLocation>
</comment>
<evidence type="ECO:0000256" key="2">
    <source>
        <dbReference type="ARBA" id="ARBA00022692"/>
    </source>
</evidence>
<feature type="transmembrane region" description="Helical" evidence="5">
    <location>
        <begin position="282"/>
        <end position="315"/>
    </location>
</feature>
<comment type="caution">
    <text evidence="7">The sequence shown here is derived from an EMBL/GenBank/DDBJ whole genome shotgun (WGS) entry which is preliminary data.</text>
</comment>
<keyword evidence="8" id="KW-1185">Reference proteome</keyword>
<dbReference type="InterPro" id="IPR006153">
    <property type="entry name" value="Cation/H_exchanger_TM"/>
</dbReference>
<keyword evidence="3 5" id="KW-1133">Transmembrane helix</keyword>
<protein>
    <recommendedName>
        <fullName evidence="6">Cation/H+ exchanger transmembrane domain-containing protein</fullName>
    </recommendedName>
</protein>
<name>A0ABQ2PC59_9NEIS</name>
<proteinExistence type="predicted"/>
<evidence type="ECO:0000313" key="7">
    <source>
        <dbReference type="EMBL" id="GGP23112.1"/>
    </source>
</evidence>
<feature type="transmembrane region" description="Helical" evidence="5">
    <location>
        <begin position="12"/>
        <end position="31"/>
    </location>
</feature>
<dbReference type="Proteomes" id="UP000637267">
    <property type="component" value="Unassembled WGS sequence"/>
</dbReference>
<feature type="domain" description="Cation/H+ exchanger transmembrane" evidence="6">
    <location>
        <begin position="25"/>
        <end position="386"/>
    </location>
</feature>
<feature type="transmembrane region" description="Helical" evidence="5">
    <location>
        <begin position="43"/>
        <end position="61"/>
    </location>
</feature>
<evidence type="ECO:0000256" key="1">
    <source>
        <dbReference type="ARBA" id="ARBA00004141"/>
    </source>
</evidence>
<feature type="transmembrane region" description="Helical" evidence="5">
    <location>
        <begin position="370"/>
        <end position="391"/>
    </location>
</feature>
<feature type="transmembrane region" description="Helical" evidence="5">
    <location>
        <begin position="196"/>
        <end position="219"/>
    </location>
</feature>
<evidence type="ECO:0000313" key="8">
    <source>
        <dbReference type="Proteomes" id="UP000637267"/>
    </source>
</evidence>
<dbReference type="RefSeq" id="WP_188705277.1">
    <property type="nucleotide sequence ID" value="NZ_BMLX01000004.1"/>
</dbReference>
<dbReference type="InterPro" id="IPR038770">
    <property type="entry name" value="Na+/solute_symporter_sf"/>
</dbReference>
<sequence>MQDLDFLPSFPFEFNVVALFGILLVAAFVAGGAVHKSGFLPRVTGFTLVGMLLGNSGLDIIDNATVLKLRPLLDIALGVVLFEFGQRLDFKWWRQDRWLAVSCITESILGFALAFGALLYLGQPPLLAGMAAAIGISTSPAVLWMIARDTHAEGQLTDRAMNLVAANGVIAFITVSMLLAFLHLDQGAPLRLALLHPLWVVAGSIVLGFLAARSTLWLAGLTSKTSDSRLAIVLGMVLTAIGFASVLHFSVLITLLVFGVFIKNLDHEHRVAAVDVGRYGSLFLAVLFVIAGASLSWHTLLLGGMAALVYTLARFAGKFLGVMLISPFSGLGVQKSAWLGLVLLPVSGTALVLAEDVARLYPQFGETLRAIVLGSVALLELVGPILTQLALRMARETRQA</sequence>
<feature type="transmembrane region" description="Helical" evidence="5">
    <location>
        <begin position="67"/>
        <end position="86"/>
    </location>
</feature>
<keyword evidence="2 5" id="KW-0812">Transmembrane</keyword>
<feature type="transmembrane region" description="Helical" evidence="5">
    <location>
        <begin position="98"/>
        <end position="120"/>
    </location>
</feature>
<accession>A0ABQ2PC59</accession>
<dbReference type="PANTHER" id="PTHR43021">
    <property type="entry name" value="NA(+)/H(+) ANTIPORTER-RELATED"/>
    <property type="match status" value="1"/>
</dbReference>
<dbReference type="PANTHER" id="PTHR43021:SF2">
    <property type="entry name" value="CATION_H+ EXCHANGER DOMAIN-CONTAINING PROTEIN"/>
    <property type="match status" value="1"/>
</dbReference>
<reference evidence="8" key="1">
    <citation type="journal article" date="2019" name="Int. J. Syst. Evol. Microbiol.">
        <title>The Global Catalogue of Microorganisms (GCM) 10K type strain sequencing project: providing services to taxonomists for standard genome sequencing and annotation.</title>
        <authorList>
            <consortium name="The Broad Institute Genomics Platform"/>
            <consortium name="The Broad Institute Genome Sequencing Center for Infectious Disease"/>
            <person name="Wu L."/>
            <person name="Ma J."/>
        </authorList>
    </citation>
    <scope>NUCLEOTIDE SEQUENCE [LARGE SCALE GENOMIC DNA]</scope>
    <source>
        <strain evidence="8">CGMCC 1.8859</strain>
    </source>
</reference>
<evidence type="ECO:0000256" key="3">
    <source>
        <dbReference type="ARBA" id="ARBA00022989"/>
    </source>
</evidence>
<feature type="transmembrane region" description="Helical" evidence="5">
    <location>
        <begin position="126"/>
        <end position="147"/>
    </location>
</feature>
<feature type="transmembrane region" description="Helical" evidence="5">
    <location>
        <begin position="231"/>
        <end position="262"/>
    </location>
</feature>
<evidence type="ECO:0000256" key="5">
    <source>
        <dbReference type="SAM" id="Phobius"/>
    </source>
</evidence>
<evidence type="ECO:0000256" key="4">
    <source>
        <dbReference type="ARBA" id="ARBA00023136"/>
    </source>
</evidence>
<gene>
    <name evidence="7" type="ORF">GCM10010970_31120</name>
</gene>
<organism evidence="7 8">
    <name type="scientific">Silvimonas iriomotensis</name>
    <dbReference type="NCBI Taxonomy" id="449662"/>
    <lineage>
        <taxon>Bacteria</taxon>
        <taxon>Pseudomonadati</taxon>
        <taxon>Pseudomonadota</taxon>
        <taxon>Betaproteobacteria</taxon>
        <taxon>Neisseriales</taxon>
        <taxon>Chitinibacteraceae</taxon>
        <taxon>Silvimonas</taxon>
    </lineage>
</organism>